<evidence type="ECO:0000256" key="4">
    <source>
        <dbReference type="ARBA" id="ARBA00022679"/>
    </source>
</evidence>
<keyword evidence="3" id="KW-0597">Phosphoprotein</keyword>
<keyword evidence="6" id="KW-0418">Kinase</keyword>
<evidence type="ECO:0000256" key="2">
    <source>
        <dbReference type="ARBA" id="ARBA00012438"/>
    </source>
</evidence>
<accession>A0A062XXU2</accession>
<keyword evidence="8" id="KW-0902">Two-component regulatory system</keyword>
<dbReference type="GO" id="GO:0000155">
    <property type="term" value="F:phosphorelay sensor kinase activity"/>
    <property type="evidence" value="ECO:0007669"/>
    <property type="project" value="InterPro"/>
</dbReference>
<name>A0A062XXU2_9BACT</name>
<comment type="catalytic activity">
    <reaction evidence="1">
        <text>ATP + protein L-histidine = ADP + protein N-phospho-L-histidine.</text>
        <dbReference type="EC" id="2.7.13.3"/>
    </reaction>
</comment>
<dbReference type="InterPro" id="IPR004358">
    <property type="entry name" value="Sig_transdc_His_kin-like_C"/>
</dbReference>
<reference evidence="10 11" key="1">
    <citation type="submission" date="2014-04" db="EMBL/GenBank/DDBJ databases">
        <title>The Genome Sequence of Thermoanaerobaculum aquaticum MP-01, The First Cultivated Group 23 Acidobacterium.</title>
        <authorList>
            <person name="Stamps B.W."/>
            <person name="Losey N.A."/>
            <person name="Lawson P.A."/>
            <person name="Stevenson B.S."/>
        </authorList>
    </citation>
    <scope>NUCLEOTIDE SEQUENCE [LARGE SCALE GENOMIC DNA]</scope>
    <source>
        <strain evidence="10 11">MP-01</strain>
    </source>
</reference>
<dbReference type="PROSITE" id="PS50109">
    <property type="entry name" value="HIS_KIN"/>
    <property type="match status" value="1"/>
</dbReference>
<keyword evidence="4" id="KW-0808">Transferase</keyword>
<dbReference type="InterPro" id="IPR003661">
    <property type="entry name" value="HisK_dim/P_dom"/>
</dbReference>
<dbReference type="InterPro" id="IPR036890">
    <property type="entry name" value="HATPase_C_sf"/>
</dbReference>
<dbReference type="SMART" id="SM00091">
    <property type="entry name" value="PAS"/>
    <property type="match status" value="1"/>
</dbReference>
<dbReference type="Proteomes" id="UP000027284">
    <property type="component" value="Unassembled WGS sequence"/>
</dbReference>
<dbReference type="AlphaFoldDB" id="A0A062XXU2"/>
<dbReference type="Gene3D" id="1.10.287.130">
    <property type="match status" value="1"/>
</dbReference>
<dbReference type="InterPro" id="IPR035965">
    <property type="entry name" value="PAS-like_dom_sf"/>
</dbReference>
<dbReference type="InterPro" id="IPR000014">
    <property type="entry name" value="PAS"/>
</dbReference>
<evidence type="ECO:0000256" key="8">
    <source>
        <dbReference type="ARBA" id="ARBA00023012"/>
    </source>
</evidence>
<dbReference type="CDD" id="cd00130">
    <property type="entry name" value="PAS"/>
    <property type="match status" value="1"/>
</dbReference>
<dbReference type="Pfam" id="PF00512">
    <property type="entry name" value="HisKA"/>
    <property type="match status" value="1"/>
</dbReference>
<dbReference type="PANTHER" id="PTHR43065:SF10">
    <property type="entry name" value="PEROXIDE STRESS-ACTIVATED HISTIDINE KINASE MAK3"/>
    <property type="match status" value="1"/>
</dbReference>
<evidence type="ECO:0000256" key="6">
    <source>
        <dbReference type="ARBA" id="ARBA00022777"/>
    </source>
</evidence>
<comment type="caution">
    <text evidence="10">The sequence shown here is derived from an EMBL/GenBank/DDBJ whole genome shotgun (WGS) entry which is preliminary data.</text>
</comment>
<dbReference type="InterPro" id="IPR036097">
    <property type="entry name" value="HisK_dim/P_sf"/>
</dbReference>
<dbReference type="PRINTS" id="PR00344">
    <property type="entry name" value="BCTRLSENSOR"/>
</dbReference>
<sequence>MSKMGLMRKNDAVVPVDEEALQLLYDAVRCLPAGLIVVSEDGRIAFCNPLADAIRGVGERVGHPVAECHPPRALPALDRLLERFRHAPADRDHPLVVERGGKWEVLYQRITGEDGRFRGVVWLAHDISRHKLLQQQLLHHERMAGLGSMAARLAHDIKNPLNIIAGAAHNLKELVSDSVAREMVGLVEDQVRRVEDLLAQLRELTRPLKPRFGQVAVNELFSEYLGKQPPEVRERVELIPLAEELQARLDPDLLVRFLDNALANALHHSPTVVLSLGVATEPEGEWLSVTVRDFGPGFPQEVLDRLFEPFVSTRPDGLGLGLTIMREVCVLHGGDLQVANHPEGGALVTGRLATR</sequence>
<feature type="domain" description="Histidine kinase" evidence="9">
    <location>
        <begin position="152"/>
        <end position="355"/>
    </location>
</feature>
<dbReference type="Pfam" id="PF02518">
    <property type="entry name" value="HATPase_c"/>
    <property type="match status" value="1"/>
</dbReference>
<keyword evidence="11" id="KW-1185">Reference proteome</keyword>
<dbReference type="CDD" id="cd00082">
    <property type="entry name" value="HisKA"/>
    <property type="match status" value="1"/>
</dbReference>
<evidence type="ECO:0000256" key="5">
    <source>
        <dbReference type="ARBA" id="ARBA00022741"/>
    </source>
</evidence>
<dbReference type="Gene3D" id="3.30.565.10">
    <property type="entry name" value="Histidine kinase-like ATPase, C-terminal domain"/>
    <property type="match status" value="1"/>
</dbReference>
<dbReference type="InterPro" id="IPR005467">
    <property type="entry name" value="His_kinase_dom"/>
</dbReference>
<evidence type="ECO:0000256" key="7">
    <source>
        <dbReference type="ARBA" id="ARBA00022840"/>
    </source>
</evidence>
<dbReference type="EMBL" id="JMFG01000009">
    <property type="protein sequence ID" value="KDA54259.1"/>
    <property type="molecule type" value="Genomic_DNA"/>
</dbReference>
<dbReference type="InterPro" id="IPR013656">
    <property type="entry name" value="PAS_4"/>
</dbReference>
<evidence type="ECO:0000313" key="11">
    <source>
        <dbReference type="Proteomes" id="UP000027284"/>
    </source>
</evidence>
<dbReference type="Gene3D" id="3.30.450.20">
    <property type="entry name" value="PAS domain"/>
    <property type="match status" value="1"/>
</dbReference>
<dbReference type="PANTHER" id="PTHR43065">
    <property type="entry name" value="SENSOR HISTIDINE KINASE"/>
    <property type="match status" value="1"/>
</dbReference>
<keyword evidence="7" id="KW-0067">ATP-binding</keyword>
<evidence type="ECO:0000256" key="1">
    <source>
        <dbReference type="ARBA" id="ARBA00000085"/>
    </source>
</evidence>
<dbReference type="SUPFAM" id="SSF47384">
    <property type="entry name" value="Homodimeric domain of signal transducing histidine kinase"/>
    <property type="match status" value="1"/>
</dbReference>
<evidence type="ECO:0000313" key="10">
    <source>
        <dbReference type="EMBL" id="KDA54259.1"/>
    </source>
</evidence>
<dbReference type="Pfam" id="PF08448">
    <property type="entry name" value="PAS_4"/>
    <property type="match status" value="1"/>
</dbReference>
<evidence type="ECO:0000256" key="3">
    <source>
        <dbReference type="ARBA" id="ARBA00022553"/>
    </source>
</evidence>
<dbReference type="SMART" id="SM00387">
    <property type="entry name" value="HATPase_c"/>
    <property type="match status" value="1"/>
</dbReference>
<dbReference type="SUPFAM" id="SSF55785">
    <property type="entry name" value="PYP-like sensor domain (PAS domain)"/>
    <property type="match status" value="1"/>
</dbReference>
<protein>
    <recommendedName>
        <fullName evidence="2">histidine kinase</fullName>
        <ecNumber evidence="2">2.7.13.3</ecNumber>
    </recommendedName>
</protein>
<organism evidence="10 11">
    <name type="scientific">Thermoanaerobaculum aquaticum</name>
    <dbReference type="NCBI Taxonomy" id="1312852"/>
    <lineage>
        <taxon>Bacteria</taxon>
        <taxon>Pseudomonadati</taxon>
        <taxon>Acidobacteriota</taxon>
        <taxon>Thermoanaerobaculia</taxon>
        <taxon>Thermoanaerobaculales</taxon>
        <taxon>Thermoanaerobaculaceae</taxon>
        <taxon>Thermoanaerobaculum</taxon>
    </lineage>
</organism>
<dbReference type="SMART" id="SM00388">
    <property type="entry name" value="HisKA"/>
    <property type="match status" value="1"/>
</dbReference>
<dbReference type="CDD" id="cd00075">
    <property type="entry name" value="HATPase"/>
    <property type="match status" value="1"/>
</dbReference>
<gene>
    <name evidence="10" type="ORF">EG19_12315</name>
</gene>
<dbReference type="SUPFAM" id="SSF55874">
    <property type="entry name" value="ATPase domain of HSP90 chaperone/DNA topoisomerase II/histidine kinase"/>
    <property type="match status" value="1"/>
</dbReference>
<proteinExistence type="predicted"/>
<keyword evidence="5" id="KW-0547">Nucleotide-binding</keyword>
<dbReference type="InterPro" id="IPR003594">
    <property type="entry name" value="HATPase_dom"/>
</dbReference>
<dbReference type="EC" id="2.7.13.3" evidence="2"/>
<dbReference type="STRING" id="1312852.EG19_12315"/>
<evidence type="ECO:0000259" key="9">
    <source>
        <dbReference type="PROSITE" id="PS50109"/>
    </source>
</evidence>
<dbReference type="GO" id="GO:0005524">
    <property type="term" value="F:ATP binding"/>
    <property type="evidence" value="ECO:0007669"/>
    <property type="project" value="UniProtKB-KW"/>
</dbReference>